<dbReference type="EMBL" id="MU277191">
    <property type="protein sequence ID" value="KAI0066945.1"/>
    <property type="molecule type" value="Genomic_DNA"/>
</dbReference>
<accession>A0ACB8TEV3</accession>
<protein>
    <submittedName>
        <fullName evidence="1">Cytochrome P450</fullName>
    </submittedName>
</protein>
<sequence length="547" mass="61311">MTDTASNFVTVPSVYDHLVVSYPAVLSFVKDHRNGLIAGIAVAFTVLLVQRYLTGNRRKLPPGPPGLPIIGNALALRKSMWLQFTEWKHKYGDVIYLTALGQPIIVLNTQKAVSELMDRRSAIYSNRPNNIVAAGILTGGLFMVFQSYTALWRRMRKAAHEGLNRGNSEPFHGKQLYEALLLTLGMLGEPNAWNKHLHRTAASTVMSVIYDTPVIESEDAQSVSDVNDFVGRLERAALPGAHLVEFFPWMMYIPERFAKWKREARAWYAQDSAMFEGLFKTVGKSLESGVDRVSVTSSLIKNADKNSLSLRENSWISATLYSAGADTTSTVMAWWTLAMLAYPETQKRAQAEIDAVVGRERIPTFADMPHLPYVRAMVKEALRWRPVGPVGLPHRVMEDDWYEGMFIPAGTICIGNVWALNRDPESYGADAEHFNPARFLNEKGELTSGPAETKDEGHHTYGFGRRVCVGKHIANNSMFIDIALMLWGCKFEHAKDEHGNTIPIDFDGWMEDGLIIRPVPFQCSITPRFPEAPALLANERELRKEEA</sequence>
<organism evidence="1 2">
    <name type="scientific">Artomyces pyxidatus</name>
    <dbReference type="NCBI Taxonomy" id="48021"/>
    <lineage>
        <taxon>Eukaryota</taxon>
        <taxon>Fungi</taxon>
        <taxon>Dikarya</taxon>
        <taxon>Basidiomycota</taxon>
        <taxon>Agaricomycotina</taxon>
        <taxon>Agaricomycetes</taxon>
        <taxon>Russulales</taxon>
        <taxon>Auriscalpiaceae</taxon>
        <taxon>Artomyces</taxon>
    </lineage>
</organism>
<name>A0ACB8TEV3_9AGAM</name>
<comment type="caution">
    <text evidence="1">The sequence shown here is derived from an EMBL/GenBank/DDBJ whole genome shotgun (WGS) entry which is preliminary data.</text>
</comment>
<reference evidence="1" key="1">
    <citation type="submission" date="2021-03" db="EMBL/GenBank/DDBJ databases">
        <authorList>
            <consortium name="DOE Joint Genome Institute"/>
            <person name="Ahrendt S."/>
            <person name="Looney B.P."/>
            <person name="Miyauchi S."/>
            <person name="Morin E."/>
            <person name="Drula E."/>
            <person name="Courty P.E."/>
            <person name="Chicoki N."/>
            <person name="Fauchery L."/>
            <person name="Kohler A."/>
            <person name="Kuo A."/>
            <person name="Labutti K."/>
            <person name="Pangilinan J."/>
            <person name="Lipzen A."/>
            <person name="Riley R."/>
            <person name="Andreopoulos W."/>
            <person name="He G."/>
            <person name="Johnson J."/>
            <person name="Barry K.W."/>
            <person name="Grigoriev I.V."/>
            <person name="Nagy L."/>
            <person name="Hibbett D."/>
            <person name="Henrissat B."/>
            <person name="Matheny P.B."/>
            <person name="Labbe J."/>
            <person name="Martin F."/>
        </authorList>
    </citation>
    <scope>NUCLEOTIDE SEQUENCE</scope>
    <source>
        <strain evidence="1">HHB10654</strain>
    </source>
</reference>
<keyword evidence="2" id="KW-1185">Reference proteome</keyword>
<proteinExistence type="predicted"/>
<gene>
    <name evidence="1" type="ORF">BV25DRAFT_1912287</name>
</gene>
<reference evidence="1" key="2">
    <citation type="journal article" date="2022" name="New Phytol.">
        <title>Evolutionary transition to the ectomycorrhizal habit in the genomes of a hyperdiverse lineage of mushroom-forming fungi.</title>
        <authorList>
            <person name="Looney B."/>
            <person name="Miyauchi S."/>
            <person name="Morin E."/>
            <person name="Drula E."/>
            <person name="Courty P.E."/>
            <person name="Kohler A."/>
            <person name="Kuo A."/>
            <person name="LaButti K."/>
            <person name="Pangilinan J."/>
            <person name="Lipzen A."/>
            <person name="Riley R."/>
            <person name="Andreopoulos W."/>
            <person name="He G."/>
            <person name="Johnson J."/>
            <person name="Nolan M."/>
            <person name="Tritt A."/>
            <person name="Barry K.W."/>
            <person name="Grigoriev I.V."/>
            <person name="Nagy L.G."/>
            <person name="Hibbett D."/>
            <person name="Henrissat B."/>
            <person name="Matheny P.B."/>
            <person name="Labbe J."/>
            <person name="Martin F.M."/>
        </authorList>
    </citation>
    <scope>NUCLEOTIDE SEQUENCE</scope>
    <source>
        <strain evidence="1">HHB10654</strain>
    </source>
</reference>
<dbReference type="Proteomes" id="UP000814140">
    <property type="component" value="Unassembled WGS sequence"/>
</dbReference>
<evidence type="ECO:0000313" key="1">
    <source>
        <dbReference type="EMBL" id="KAI0066945.1"/>
    </source>
</evidence>
<evidence type="ECO:0000313" key="2">
    <source>
        <dbReference type="Proteomes" id="UP000814140"/>
    </source>
</evidence>